<dbReference type="PANTHER" id="PTHR42865">
    <property type="entry name" value="PROTON/GLUTAMATE-ASPARTATE SYMPORTER"/>
    <property type="match status" value="1"/>
</dbReference>
<dbReference type="RefSeq" id="WP_136943045.1">
    <property type="nucleotide sequence ID" value="NZ_SWKR01000002.1"/>
</dbReference>
<evidence type="ECO:0000256" key="5">
    <source>
        <dbReference type="ARBA" id="ARBA00022692"/>
    </source>
</evidence>
<keyword evidence="6" id="KW-0769">Symport</keyword>
<dbReference type="PRINTS" id="PR00173">
    <property type="entry name" value="EDTRNSPORT"/>
</dbReference>
<comment type="subcellular location">
    <subcellularLocation>
        <location evidence="1">Cell inner membrane</location>
        <topology evidence="1">Multi-pass membrane protein</topology>
    </subcellularLocation>
</comment>
<feature type="transmembrane region" description="Helical" evidence="10">
    <location>
        <begin position="157"/>
        <end position="175"/>
    </location>
</feature>
<feature type="transmembrane region" description="Helical" evidence="10">
    <location>
        <begin position="88"/>
        <end position="110"/>
    </location>
</feature>
<evidence type="ECO:0000256" key="10">
    <source>
        <dbReference type="SAM" id="Phobius"/>
    </source>
</evidence>
<dbReference type="InterPro" id="IPR036458">
    <property type="entry name" value="Na:dicarbo_symporter_sf"/>
</dbReference>
<evidence type="ECO:0000313" key="11">
    <source>
        <dbReference type="EMBL" id="TKD51097.1"/>
    </source>
</evidence>
<feature type="transmembrane region" description="Helical" evidence="10">
    <location>
        <begin position="195"/>
        <end position="216"/>
    </location>
</feature>
<evidence type="ECO:0000313" key="12">
    <source>
        <dbReference type="Proteomes" id="UP000309138"/>
    </source>
</evidence>
<keyword evidence="7 10" id="KW-1133">Transmembrane helix</keyword>
<evidence type="ECO:0000256" key="3">
    <source>
        <dbReference type="ARBA" id="ARBA00022448"/>
    </source>
</evidence>
<protein>
    <submittedName>
        <fullName evidence="11">Dicarboxylate/amino acid:cation symporter</fullName>
    </submittedName>
</protein>
<feature type="transmembrane region" description="Helical" evidence="10">
    <location>
        <begin position="359"/>
        <end position="381"/>
    </location>
</feature>
<evidence type="ECO:0000256" key="2">
    <source>
        <dbReference type="ARBA" id="ARBA00006148"/>
    </source>
</evidence>
<name>A0A4U1L2J1_9SPHN</name>
<organism evidence="11 12">
    <name type="scientific">Sphingomonas baiyangensis</name>
    <dbReference type="NCBI Taxonomy" id="2572576"/>
    <lineage>
        <taxon>Bacteria</taxon>
        <taxon>Pseudomonadati</taxon>
        <taxon>Pseudomonadota</taxon>
        <taxon>Alphaproteobacteria</taxon>
        <taxon>Sphingomonadales</taxon>
        <taxon>Sphingomonadaceae</taxon>
        <taxon>Sphingomonas</taxon>
    </lineage>
</organism>
<sequence>MAKRLTLYILIGLVLGMIVGLSLNLSMTDDGGPGDARLAEIAGYFSIVTTIFLRLIKMIIAPLVFSTLVAGIAHMGDTSALGRVGARAIAWFVGASLVSLTLGLILVNLLQPGVGLDIPIPPADASSGVAREAFNLTNFFTHIFPASIFEAMADNEILQIVVASLFIGVAMTAVGEKAAPLVRAVESLVQVILQVTNYVMRFAPFAVFAAVAGTLAERGPAIIGSLAYFMGSFYLAMGLLWCLLLGVAFVIVGGRVRLLIDYIRAPLLLAFSTASSEAAYPRTLEALDKFGVPPRIASFVLPLGYSFNLDGSMIYMTFAVMFIAQAYGIDLSLGQQITMLLILMITSKGVAGVPRASLVVIAATLSFFDIPEAGLLLILAVDHFLDMGRSATNVVGNAVASAVIAKWEPGGKLDPIEPDDYSKPEAPSDRPPASGPQSFDEIGPRKPQA</sequence>
<comment type="similarity">
    <text evidence="2">Belongs to the dicarboxylate/amino acid:cation symporter (DAACS) (TC 2.A.23) family.</text>
</comment>
<feature type="transmembrane region" description="Helical" evidence="10">
    <location>
        <begin position="7"/>
        <end position="26"/>
    </location>
</feature>
<evidence type="ECO:0000256" key="7">
    <source>
        <dbReference type="ARBA" id="ARBA00022989"/>
    </source>
</evidence>
<dbReference type="GO" id="GO:0015293">
    <property type="term" value="F:symporter activity"/>
    <property type="evidence" value="ECO:0007669"/>
    <property type="project" value="UniProtKB-KW"/>
</dbReference>
<dbReference type="OrthoDB" id="9766690at2"/>
<proteinExistence type="inferred from homology"/>
<dbReference type="InterPro" id="IPR001991">
    <property type="entry name" value="Na-dicarboxylate_symporter"/>
</dbReference>
<dbReference type="FunFam" id="1.10.3860.10:FF:000001">
    <property type="entry name" value="C4-dicarboxylate transport protein"/>
    <property type="match status" value="1"/>
</dbReference>
<keyword evidence="3" id="KW-0813">Transport</keyword>
<feature type="compositionally biased region" description="Basic and acidic residues" evidence="9">
    <location>
        <begin position="409"/>
        <end position="428"/>
    </location>
</feature>
<evidence type="ECO:0000256" key="9">
    <source>
        <dbReference type="SAM" id="MobiDB-lite"/>
    </source>
</evidence>
<dbReference type="Gene3D" id="1.10.3860.10">
    <property type="entry name" value="Sodium:dicarboxylate symporter"/>
    <property type="match status" value="1"/>
</dbReference>
<gene>
    <name evidence="11" type="ORF">FBR43_10250</name>
</gene>
<evidence type="ECO:0000256" key="6">
    <source>
        <dbReference type="ARBA" id="ARBA00022847"/>
    </source>
</evidence>
<keyword evidence="4" id="KW-1003">Cell membrane</keyword>
<keyword evidence="12" id="KW-1185">Reference proteome</keyword>
<evidence type="ECO:0000256" key="1">
    <source>
        <dbReference type="ARBA" id="ARBA00004429"/>
    </source>
</evidence>
<accession>A0A4U1L2J1</accession>
<keyword evidence="5 10" id="KW-0812">Transmembrane</keyword>
<reference evidence="11 12" key="1">
    <citation type="submission" date="2019-04" db="EMBL/GenBank/DDBJ databases">
        <authorList>
            <person name="Yang Y."/>
            <person name="Wei D."/>
        </authorList>
    </citation>
    <scope>NUCLEOTIDE SEQUENCE [LARGE SCALE GENOMIC DNA]</scope>
    <source>
        <strain evidence="11 12">L-1-4w-11</strain>
    </source>
</reference>
<dbReference type="SUPFAM" id="SSF118215">
    <property type="entry name" value="Proton glutamate symport protein"/>
    <property type="match status" value="1"/>
</dbReference>
<keyword evidence="8 10" id="KW-0472">Membrane</keyword>
<dbReference type="PANTHER" id="PTHR42865:SF7">
    <property type="entry name" value="PROTON_GLUTAMATE-ASPARTATE SYMPORTER"/>
    <property type="match status" value="1"/>
</dbReference>
<dbReference type="GO" id="GO:0006835">
    <property type="term" value="P:dicarboxylic acid transport"/>
    <property type="evidence" value="ECO:0007669"/>
    <property type="project" value="TreeGrafter"/>
</dbReference>
<dbReference type="Pfam" id="PF00375">
    <property type="entry name" value="SDF"/>
    <property type="match status" value="1"/>
</dbReference>
<dbReference type="Proteomes" id="UP000309138">
    <property type="component" value="Unassembled WGS sequence"/>
</dbReference>
<feature type="region of interest" description="Disordered" evidence="9">
    <location>
        <begin position="409"/>
        <end position="449"/>
    </location>
</feature>
<dbReference type="AlphaFoldDB" id="A0A4U1L2J1"/>
<comment type="caution">
    <text evidence="11">The sequence shown here is derived from an EMBL/GenBank/DDBJ whole genome shotgun (WGS) entry which is preliminary data.</text>
</comment>
<dbReference type="EMBL" id="SWKR01000002">
    <property type="protein sequence ID" value="TKD51097.1"/>
    <property type="molecule type" value="Genomic_DNA"/>
</dbReference>
<dbReference type="GO" id="GO:0005886">
    <property type="term" value="C:plasma membrane"/>
    <property type="evidence" value="ECO:0007669"/>
    <property type="project" value="UniProtKB-SubCell"/>
</dbReference>
<evidence type="ECO:0000256" key="4">
    <source>
        <dbReference type="ARBA" id="ARBA00022475"/>
    </source>
</evidence>
<feature type="transmembrane region" description="Helical" evidence="10">
    <location>
        <begin position="228"/>
        <end position="252"/>
    </location>
</feature>
<evidence type="ECO:0000256" key="8">
    <source>
        <dbReference type="ARBA" id="ARBA00023136"/>
    </source>
</evidence>